<dbReference type="AlphaFoldDB" id="A0A412B5B7"/>
<reference evidence="2 3" key="1">
    <citation type="submission" date="2018-08" db="EMBL/GenBank/DDBJ databases">
        <title>A genome reference for cultivated species of the human gut microbiota.</title>
        <authorList>
            <person name="Zou Y."/>
            <person name="Xue W."/>
            <person name="Luo G."/>
        </authorList>
    </citation>
    <scope>NUCLEOTIDE SEQUENCE [LARGE SCALE GENOMIC DNA]</scope>
    <source>
        <strain evidence="2 3">AF28-11</strain>
    </source>
</reference>
<evidence type="ECO:0000313" key="3">
    <source>
        <dbReference type="Proteomes" id="UP000283680"/>
    </source>
</evidence>
<sequence length="189" mass="22271">MDELQLIQSRIYEIRGQKVMLDFDLAEMYEVETRALNQAVKRNIERFPEDFMFQLTKEETLNWKSQIVMSNSIKMGMRRSPYAFTELGVAMLSSVLNSKAAIQINMSIMRAFVAIRQLIANPPVDRVGELEKQMQELRAYMEEVFTDYNDINEDTRMQLEMINQTLVELQVRKKVEEKPRNPIGFRAYE</sequence>
<protein>
    <submittedName>
        <fullName evidence="2">ORF6N domain-containing protein</fullName>
    </submittedName>
</protein>
<evidence type="ECO:0000313" key="2">
    <source>
        <dbReference type="EMBL" id="RGQ47511.1"/>
    </source>
</evidence>
<dbReference type="Pfam" id="PF10543">
    <property type="entry name" value="ORF6N"/>
    <property type="match status" value="1"/>
</dbReference>
<accession>A0A412B5B7</accession>
<organism evidence="2 3">
    <name type="scientific">Bacteroides uniformis</name>
    <dbReference type="NCBI Taxonomy" id="820"/>
    <lineage>
        <taxon>Bacteria</taxon>
        <taxon>Pseudomonadati</taxon>
        <taxon>Bacteroidota</taxon>
        <taxon>Bacteroidia</taxon>
        <taxon>Bacteroidales</taxon>
        <taxon>Bacteroidaceae</taxon>
        <taxon>Bacteroides</taxon>
    </lineage>
</organism>
<evidence type="ECO:0000259" key="1">
    <source>
        <dbReference type="Pfam" id="PF10543"/>
    </source>
</evidence>
<name>A0A412B5B7_BACUN</name>
<dbReference type="InterPro" id="IPR018873">
    <property type="entry name" value="KilA-N_DNA-bd_domain"/>
</dbReference>
<comment type="caution">
    <text evidence="2">The sequence shown here is derived from an EMBL/GenBank/DDBJ whole genome shotgun (WGS) entry which is preliminary data.</text>
</comment>
<feature type="domain" description="KilA-N DNA-binding" evidence="1">
    <location>
        <begin position="10"/>
        <end position="95"/>
    </location>
</feature>
<dbReference type="RefSeq" id="WP_117974809.1">
    <property type="nucleotide sequence ID" value="NZ_QRTH01000015.1"/>
</dbReference>
<dbReference type="EMBL" id="QRTH01000015">
    <property type="protein sequence ID" value="RGQ47511.1"/>
    <property type="molecule type" value="Genomic_DNA"/>
</dbReference>
<dbReference type="Proteomes" id="UP000283680">
    <property type="component" value="Unassembled WGS sequence"/>
</dbReference>
<proteinExistence type="predicted"/>
<gene>
    <name evidence="2" type="ORF">DWY92_19010</name>
</gene>